<gene>
    <name evidence="6" type="ORF">CONPUDRAFT_86818</name>
</gene>
<dbReference type="GeneID" id="19211144"/>
<dbReference type="Pfam" id="PF00035">
    <property type="entry name" value="dsrm"/>
    <property type="match status" value="1"/>
</dbReference>
<dbReference type="InterPro" id="IPR000999">
    <property type="entry name" value="RNase_III_dom"/>
</dbReference>
<dbReference type="OMA" id="YAMGWAP"/>
<feature type="compositionally biased region" description="Low complexity" evidence="3">
    <location>
        <begin position="188"/>
        <end position="198"/>
    </location>
</feature>
<protein>
    <submittedName>
        <fullName evidence="6">Uncharacterized protein</fullName>
    </submittedName>
</protein>
<evidence type="ECO:0000256" key="3">
    <source>
        <dbReference type="SAM" id="MobiDB-lite"/>
    </source>
</evidence>
<dbReference type="GO" id="GO:0003723">
    <property type="term" value="F:RNA binding"/>
    <property type="evidence" value="ECO:0007669"/>
    <property type="project" value="UniProtKB-UniRule"/>
</dbReference>
<evidence type="ECO:0000256" key="1">
    <source>
        <dbReference type="ARBA" id="ARBA00022884"/>
    </source>
</evidence>
<keyword evidence="7" id="KW-1185">Reference proteome</keyword>
<dbReference type="GO" id="GO:0004525">
    <property type="term" value="F:ribonuclease III activity"/>
    <property type="evidence" value="ECO:0007669"/>
    <property type="project" value="InterPro"/>
</dbReference>
<feature type="compositionally biased region" description="Pro residues" evidence="3">
    <location>
        <begin position="252"/>
        <end position="277"/>
    </location>
</feature>
<feature type="domain" description="RNase III" evidence="5">
    <location>
        <begin position="45"/>
        <end position="156"/>
    </location>
</feature>
<organism evidence="6 7">
    <name type="scientific">Coniophora puteana (strain RWD-64-598)</name>
    <name type="common">Brown rot fungus</name>
    <dbReference type="NCBI Taxonomy" id="741705"/>
    <lineage>
        <taxon>Eukaryota</taxon>
        <taxon>Fungi</taxon>
        <taxon>Dikarya</taxon>
        <taxon>Basidiomycota</taxon>
        <taxon>Agaricomycotina</taxon>
        <taxon>Agaricomycetes</taxon>
        <taxon>Agaricomycetidae</taxon>
        <taxon>Boletales</taxon>
        <taxon>Coniophorineae</taxon>
        <taxon>Coniophoraceae</taxon>
        <taxon>Coniophora</taxon>
    </lineage>
</organism>
<dbReference type="AlphaFoldDB" id="A0A5M3N619"/>
<evidence type="ECO:0000259" key="5">
    <source>
        <dbReference type="PROSITE" id="PS50142"/>
    </source>
</evidence>
<dbReference type="EMBL" id="JH711573">
    <property type="protein sequence ID" value="EIW86880.1"/>
    <property type="molecule type" value="Genomic_DNA"/>
</dbReference>
<feature type="domain" description="DRBM" evidence="4">
    <location>
        <begin position="280"/>
        <end position="350"/>
    </location>
</feature>
<name>A0A5M3N619_CONPW</name>
<dbReference type="GO" id="GO:0006396">
    <property type="term" value="P:RNA processing"/>
    <property type="evidence" value="ECO:0007669"/>
    <property type="project" value="InterPro"/>
</dbReference>
<dbReference type="RefSeq" id="XP_007763499.1">
    <property type="nucleotide sequence ID" value="XM_007765309.1"/>
</dbReference>
<dbReference type="PROSITE" id="PS50142">
    <property type="entry name" value="RNASE_3_2"/>
    <property type="match status" value="1"/>
</dbReference>
<feature type="compositionally biased region" description="Low complexity" evidence="3">
    <location>
        <begin position="229"/>
        <end position="238"/>
    </location>
</feature>
<dbReference type="Pfam" id="PF14622">
    <property type="entry name" value="Ribonucleas_3_3"/>
    <property type="match status" value="1"/>
</dbReference>
<dbReference type="CDD" id="cd00593">
    <property type="entry name" value="RIBOc"/>
    <property type="match status" value="1"/>
</dbReference>
<feature type="compositionally biased region" description="Basic and acidic residues" evidence="3">
    <location>
        <begin position="16"/>
        <end position="32"/>
    </location>
</feature>
<comment type="caution">
    <text evidence="6">The sequence shown here is derived from an EMBL/GenBank/DDBJ whole genome shotgun (WGS) entry which is preliminary data.</text>
</comment>
<proteinExistence type="predicted"/>
<dbReference type="SMART" id="SM00535">
    <property type="entry name" value="RIBOc"/>
    <property type="match status" value="1"/>
</dbReference>
<reference evidence="7" key="1">
    <citation type="journal article" date="2012" name="Science">
        <title>The Paleozoic origin of enzymatic lignin decomposition reconstructed from 31 fungal genomes.</title>
        <authorList>
            <person name="Floudas D."/>
            <person name="Binder M."/>
            <person name="Riley R."/>
            <person name="Barry K."/>
            <person name="Blanchette R.A."/>
            <person name="Henrissat B."/>
            <person name="Martinez A.T."/>
            <person name="Otillar R."/>
            <person name="Spatafora J.W."/>
            <person name="Yadav J.S."/>
            <person name="Aerts A."/>
            <person name="Benoit I."/>
            <person name="Boyd A."/>
            <person name="Carlson A."/>
            <person name="Copeland A."/>
            <person name="Coutinho P.M."/>
            <person name="de Vries R.P."/>
            <person name="Ferreira P."/>
            <person name="Findley K."/>
            <person name="Foster B."/>
            <person name="Gaskell J."/>
            <person name="Glotzer D."/>
            <person name="Gorecki P."/>
            <person name="Heitman J."/>
            <person name="Hesse C."/>
            <person name="Hori C."/>
            <person name="Igarashi K."/>
            <person name="Jurgens J.A."/>
            <person name="Kallen N."/>
            <person name="Kersten P."/>
            <person name="Kohler A."/>
            <person name="Kuees U."/>
            <person name="Kumar T.K.A."/>
            <person name="Kuo A."/>
            <person name="LaButti K."/>
            <person name="Larrondo L.F."/>
            <person name="Lindquist E."/>
            <person name="Ling A."/>
            <person name="Lombard V."/>
            <person name="Lucas S."/>
            <person name="Lundell T."/>
            <person name="Martin R."/>
            <person name="McLaughlin D.J."/>
            <person name="Morgenstern I."/>
            <person name="Morin E."/>
            <person name="Murat C."/>
            <person name="Nagy L.G."/>
            <person name="Nolan M."/>
            <person name="Ohm R.A."/>
            <person name="Patyshakuliyeva A."/>
            <person name="Rokas A."/>
            <person name="Ruiz-Duenas F.J."/>
            <person name="Sabat G."/>
            <person name="Salamov A."/>
            <person name="Samejima M."/>
            <person name="Schmutz J."/>
            <person name="Slot J.C."/>
            <person name="St John F."/>
            <person name="Stenlid J."/>
            <person name="Sun H."/>
            <person name="Sun S."/>
            <person name="Syed K."/>
            <person name="Tsang A."/>
            <person name="Wiebenga A."/>
            <person name="Young D."/>
            <person name="Pisabarro A."/>
            <person name="Eastwood D.C."/>
            <person name="Martin F."/>
            <person name="Cullen D."/>
            <person name="Grigoriev I.V."/>
            <person name="Hibbett D.S."/>
        </authorList>
    </citation>
    <scope>NUCLEOTIDE SEQUENCE [LARGE SCALE GENOMIC DNA]</scope>
    <source>
        <strain evidence="7">RWD-64-598 SS2</strain>
    </source>
</reference>
<dbReference type="SUPFAM" id="SSF69065">
    <property type="entry name" value="RNase III domain-like"/>
    <property type="match status" value="1"/>
</dbReference>
<dbReference type="SUPFAM" id="SSF54768">
    <property type="entry name" value="dsRNA-binding domain-like"/>
    <property type="match status" value="1"/>
</dbReference>
<dbReference type="OrthoDB" id="2392202at2759"/>
<dbReference type="Gene3D" id="3.30.160.20">
    <property type="match status" value="1"/>
</dbReference>
<evidence type="ECO:0000256" key="2">
    <source>
        <dbReference type="PROSITE-ProRule" id="PRU00266"/>
    </source>
</evidence>
<dbReference type="KEGG" id="cput:CONPUDRAFT_86818"/>
<evidence type="ECO:0000313" key="7">
    <source>
        <dbReference type="Proteomes" id="UP000053558"/>
    </source>
</evidence>
<sequence length="355" mass="38876">MDMSTPEPSSTSSNPLKRDRSPDDNGFRHDDSTSEVPDLPRLSGDVLLETFTHKSLRVACNARYRDNERLTMLGRDVLDMITTQLLYFRSPRLKVDQIMMHKAMLLTDDTIDIWAKLYRLRNELRCDPSFVHTLESREQGRALFHAYLGAVFDQRGIKTVQEWIGALLRLSTNVFNDNPVTELGPGGATSSNTSGSTGIQQPAKRPKVEETPVSLSSPPPPPPPGGPPGYYASSSPYGHTPMSHYNPYSVQPVPPPGPPPPPPPSPPRLPPPNPLAPAQPNLAFLPLFNQTAIQRGLTVQYSAAFDGPAHAGTWVVSCTVNGIEKGKGKGSSKQLAKEQAARDAYHAMGWAPRKF</sequence>
<dbReference type="CDD" id="cd00048">
    <property type="entry name" value="DSRM_SF"/>
    <property type="match status" value="1"/>
</dbReference>
<dbReference type="InterPro" id="IPR036389">
    <property type="entry name" value="RNase_III_sf"/>
</dbReference>
<dbReference type="Proteomes" id="UP000053558">
    <property type="component" value="Unassembled WGS sequence"/>
</dbReference>
<feature type="compositionally biased region" description="Pro residues" evidence="3">
    <location>
        <begin position="217"/>
        <end position="227"/>
    </location>
</feature>
<feature type="region of interest" description="Disordered" evidence="3">
    <location>
        <begin position="181"/>
        <end position="278"/>
    </location>
</feature>
<accession>A0A5M3N619</accession>
<dbReference type="InterPro" id="IPR014720">
    <property type="entry name" value="dsRBD_dom"/>
</dbReference>
<feature type="compositionally biased region" description="Low complexity" evidence="3">
    <location>
        <begin position="1"/>
        <end position="13"/>
    </location>
</feature>
<dbReference type="SMART" id="SM00358">
    <property type="entry name" value="DSRM"/>
    <property type="match status" value="1"/>
</dbReference>
<dbReference type="PROSITE" id="PS50137">
    <property type="entry name" value="DS_RBD"/>
    <property type="match status" value="1"/>
</dbReference>
<feature type="region of interest" description="Disordered" evidence="3">
    <location>
        <begin position="1"/>
        <end position="39"/>
    </location>
</feature>
<evidence type="ECO:0000259" key="4">
    <source>
        <dbReference type="PROSITE" id="PS50137"/>
    </source>
</evidence>
<dbReference type="Gene3D" id="1.10.1520.10">
    <property type="entry name" value="Ribonuclease III domain"/>
    <property type="match status" value="1"/>
</dbReference>
<keyword evidence="1 2" id="KW-0694">RNA-binding</keyword>
<evidence type="ECO:0000313" key="6">
    <source>
        <dbReference type="EMBL" id="EIW86880.1"/>
    </source>
</evidence>